<dbReference type="CDD" id="cd18029">
    <property type="entry name" value="DEXHc_XPB"/>
    <property type="match status" value="1"/>
</dbReference>
<organism evidence="18 19">
    <name type="scientific">Fomitopsis schrenkii</name>
    <name type="common">Brown rot fungus</name>
    <dbReference type="NCBI Taxonomy" id="2126942"/>
    <lineage>
        <taxon>Eukaryota</taxon>
        <taxon>Fungi</taxon>
        <taxon>Dikarya</taxon>
        <taxon>Basidiomycota</taxon>
        <taxon>Agaricomycotina</taxon>
        <taxon>Agaricomycetes</taxon>
        <taxon>Polyporales</taxon>
        <taxon>Fomitopsis</taxon>
    </lineage>
</organism>
<evidence type="ECO:0000313" key="19">
    <source>
        <dbReference type="Proteomes" id="UP000015241"/>
    </source>
</evidence>
<reference evidence="18 19" key="1">
    <citation type="journal article" date="2012" name="Science">
        <title>The Paleozoic origin of enzymatic lignin decomposition reconstructed from 31 fungal genomes.</title>
        <authorList>
            <person name="Floudas D."/>
            <person name="Binder M."/>
            <person name="Riley R."/>
            <person name="Barry K."/>
            <person name="Blanchette R.A."/>
            <person name="Henrissat B."/>
            <person name="Martinez A.T."/>
            <person name="Otillar R."/>
            <person name="Spatafora J.W."/>
            <person name="Yadav J.S."/>
            <person name="Aerts A."/>
            <person name="Benoit I."/>
            <person name="Boyd A."/>
            <person name="Carlson A."/>
            <person name="Copeland A."/>
            <person name="Coutinho P.M."/>
            <person name="de Vries R.P."/>
            <person name="Ferreira P."/>
            <person name="Findley K."/>
            <person name="Foster B."/>
            <person name="Gaskell J."/>
            <person name="Glotzer D."/>
            <person name="Gorecki P."/>
            <person name="Heitman J."/>
            <person name="Hesse C."/>
            <person name="Hori C."/>
            <person name="Igarashi K."/>
            <person name="Jurgens J.A."/>
            <person name="Kallen N."/>
            <person name="Kersten P."/>
            <person name="Kohler A."/>
            <person name="Kuees U."/>
            <person name="Kumar T.K.A."/>
            <person name="Kuo A."/>
            <person name="LaButti K."/>
            <person name="Larrondo L.F."/>
            <person name="Lindquist E."/>
            <person name="Ling A."/>
            <person name="Lombard V."/>
            <person name="Lucas S."/>
            <person name="Lundell T."/>
            <person name="Martin R."/>
            <person name="McLaughlin D.J."/>
            <person name="Morgenstern I."/>
            <person name="Morin E."/>
            <person name="Murat C."/>
            <person name="Nagy L.G."/>
            <person name="Nolan M."/>
            <person name="Ohm R.A."/>
            <person name="Patyshakuliyeva A."/>
            <person name="Rokas A."/>
            <person name="Ruiz-Duenas F.J."/>
            <person name="Sabat G."/>
            <person name="Salamov A."/>
            <person name="Samejima M."/>
            <person name="Schmutz J."/>
            <person name="Slot J.C."/>
            <person name="St John F."/>
            <person name="Stenlid J."/>
            <person name="Sun H."/>
            <person name="Sun S."/>
            <person name="Syed K."/>
            <person name="Tsang A."/>
            <person name="Wiebenga A."/>
            <person name="Young D."/>
            <person name="Pisabarro A."/>
            <person name="Eastwood D.C."/>
            <person name="Martin F."/>
            <person name="Cullen D."/>
            <person name="Grigoriev I.V."/>
            <person name="Hibbett D.S."/>
        </authorList>
    </citation>
    <scope>NUCLEOTIDE SEQUENCE</scope>
    <source>
        <strain evidence="19">FP-58527</strain>
    </source>
</reference>
<dbReference type="InParanoid" id="S8FIV9"/>
<dbReference type="PRINTS" id="PR00851">
    <property type="entry name" value="XRODRMPGMNTB"/>
</dbReference>
<comment type="subcellular location">
    <subcellularLocation>
        <location evidence="1">Nucleus</location>
    </subcellularLocation>
</comment>
<comment type="catalytic activity">
    <reaction evidence="14">
        <text>ATP + H2O = ADP + phosphate + H(+)</text>
        <dbReference type="Rhea" id="RHEA:13065"/>
        <dbReference type="ChEBI" id="CHEBI:15377"/>
        <dbReference type="ChEBI" id="CHEBI:15378"/>
        <dbReference type="ChEBI" id="CHEBI:30616"/>
        <dbReference type="ChEBI" id="CHEBI:43474"/>
        <dbReference type="ChEBI" id="CHEBI:456216"/>
        <dbReference type="EC" id="5.6.2.4"/>
    </reaction>
</comment>
<feature type="region of interest" description="Disordered" evidence="15">
    <location>
        <begin position="267"/>
        <end position="289"/>
    </location>
</feature>
<dbReference type="InterPro" id="IPR032830">
    <property type="entry name" value="XPB/Ssl2_N"/>
</dbReference>
<dbReference type="Pfam" id="PF16203">
    <property type="entry name" value="ERCC3_RAD25_C"/>
    <property type="match status" value="1"/>
</dbReference>
<dbReference type="Pfam" id="PF04851">
    <property type="entry name" value="ResIII"/>
    <property type="match status" value="1"/>
</dbReference>
<dbReference type="EMBL" id="KE504142">
    <property type="protein sequence ID" value="EPT01361.1"/>
    <property type="molecule type" value="Genomic_DNA"/>
</dbReference>
<dbReference type="CDD" id="cd18789">
    <property type="entry name" value="SF2_C_XPB"/>
    <property type="match status" value="1"/>
</dbReference>
<dbReference type="FunFam" id="3.40.50.300:FF:000077">
    <property type="entry name" value="Probable DNA repair helicase RAD25"/>
    <property type="match status" value="1"/>
</dbReference>
<evidence type="ECO:0000256" key="2">
    <source>
        <dbReference type="ARBA" id="ARBA00006637"/>
    </source>
</evidence>
<protein>
    <recommendedName>
        <fullName evidence="13">DNA 3'-5' helicase</fullName>
        <ecNumber evidence="13">5.6.2.4</ecNumber>
    </recommendedName>
</protein>
<sequence length="864" mass="97056">MSLKRAAEDSADWASSSKRARRTRDNDDYIDVDGEEDIRDVSPAPDTSLVPRGATIKFSALTRKLADGKGGRADGDSRDLDSHRHQQDKLVSHIFQEHDFSWLHLKPDHASRPLWISPEDGHIILEAFSPIAEQAQDFLVAISEPVSRPAFIHEYKLTSYSLYAAVSVGLQTEDIIEVLNRLSKVPVPESIVTFIRERTLSYGKVKLVLKHNKYYVESSHPETLQVLLKDTLIREARVHSQPTDNSIKAATFTTSKAPVKGNLVIPGTKEAEKKKDEVAGKGPAANGSNTDAELFTSVVGVEGDEVDEDDDNVHAFEIDDAKIDDVKKRCNELEYPMLEEYDFRNDTINANLDIDLKPSTVIRPYQETSLSKMFGNGRARSGIIVLPCGAGKTLVGITAACTIKKSCLVLCTSSVSVMQWKQQFQQWSNVTDRQIAVFTADQKEKFAGDSGIVISTYSMVANTHNRSHESKKMMEFLTSREWGFILLDEVHVVPAAMFRRVVTTIKAHSKLGLTATLVREDDKIADLNYMIGPKLYEANWMDLAAKGHIANVQCAEVWCPMTPEFYREYLREQSRKRMLLYCMNPRKFQACQFLIKYHEDRGDKIIVFSDNVFALEAYAKKLGKLYIHGGTGQVERMRILQWFQHSPDVNTIFLSKVGDTSIDLPEATCLIQISSHFGSRRQEAQRLGRILRAKRRNDEGFNAFFYSLVSKDTQEMFYSTKRQQFLIDQGYAFKVITHLDGLETLPDLVYKSRDEQIELLSSVLLANESEAELGTDVRAGEGDLAGTITSKDFGTPSKFPSVQRTSGSLTALSGAQHMSYVEQNKSANKKLAREQAPRHKLFAKREKDLTAARKEARAAARSQG</sequence>
<dbReference type="OrthoDB" id="10262986at2759"/>
<evidence type="ECO:0000256" key="14">
    <source>
        <dbReference type="ARBA" id="ARBA00048988"/>
    </source>
</evidence>
<comment type="similarity">
    <text evidence="2">Belongs to the helicase family. RAD25/XPB subfamily.</text>
</comment>
<dbReference type="GO" id="GO:0043138">
    <property type="term" value="F:3'-5' DNA helicase activity"/>
    <property type="evidence" value="ECO:0007669"/>
    <property type="project" value="UniProtKB-EC"/>
</dbReference>
<dbReference type="eggNOG" id="KOG1123">
    <property type="taxonomic scope" value="Eukaryota"/>
</dbReference>
<evidence type="ECO:0000313" key="18">
    <source>
        <dbReference type="EMBL" id="EPT01361.1"/>
    </source>
</evidence>
<dbReference type="SUPFAM" id="SSF52540">
    <property type="entry name" value="P-loop containing nucleoside triphosphate hydrolases"/>
    <property type="match status" value="2"/>
</dbReference>
<evidence type="ECO:0000256" key="6">
    <source>
        <dbReference type="ARBA" id="ARBA00022806"/>
    </source>
</evidence>
<dbReference type="PANTHER" id="PTHR11274:SF0">
    <property type="entry name" value="GENERAL TRANSCRIPTION AND DNA REPAIR FACTOR IIH HELICASE SUBUNIT XPB"/>
    <property type="match status" value="1"/>
</dbReference>
<evidence type="ECO:0000256" key="13">
    <source>
        <dbReference type="ARBA" id="ARBA00034808"/>
    </source>
</evidence>
<dbReference type="GO" id="GO:0097550">
    <property type="term" value="C:transcription preinitiation complex"/>
    <property type="evidence" value="ECO:0007669"/>
    <property type="project" value="TreeGrafter"/>
</dbReference>
<name>S8FIV9_FOMSC</name>
<dbReference type="SMART" id="SM00487">
    <property type="entry name" value="DEXDc"/>
    <property type="match status" value="1"/>
</dbReference>
<evidence type="ECO:0000256" key="11">
    <source>
        <dbReference type="ARBA" id="ARBA00023242"/>
    </source>
</evidence>
<dbReference type="FunFam" id="3.40.50.300:FF:000117">
    <property type="entry name" value="Putative DNA repair helicase rad25"/>
    <property type="match status" value="1"/>
</dbReference>
<dbReference type="GO" id="GO:0005524">
    <property type="term" value="F:ATP binding"/>
    <property type="evidence" value="ECO:0007669"/>
    <property type="project" value="UniProtKB-KW"/>
</dbReference>
<evidence type="ECO:0000256" key="7">
    <source>
        <dbReference type="ARBA" id="ARBA00022840"/>
    </source>
</evidence>
<keyword evidence="19" id="KW-1185">Reference proteome</keyword>
<feature type="compositionally biased region" description="Acidic residues" evidence="15">
    <location>
        <begin position="28"/>
        <end position="38"/>
    </location>
</feature>
<dbReference type="InterPro" id="IPR027417">
    <property type="entry name" value="P-loop_NTPase"/>
</dbReference>
<evidence type="ECO:0000256" key="8">
    <source>
        <dbReference type="ARBA" id="ARBA00023125"/>
    </source>
</evidence>
<dbReference type="InterPro" id="IPR014001">
    <property type="entry name" value="Helicase_ATP-bd"/>
</dbReference>
<gene>
    <name evidence="18" type="ORF">FOMPIDRAFT_1023276</name>
</gene>
<dbReference type="GO" id="GO:0006367">
    <property type="term" value="P:transcription initiation at RNA polymerase II promoter"/>
    <property type="evidence" value="ECO:0007669"/>
    <property type="project" value="InterPro"/>
</dbReference>
<dbReference type="PROSITE" id="PS51194">
    <property type="entry name" value="HELICASE_CTER"/>
    <property type="match status" value="1"/>
</dbReference>
<dbReference type="EC" id="5.6.2.4" evidence="13"/>
<dbReference type="GO" id="GO:0000112">
    <property type="term" value="C:nucleotide-excision repair factor 3 complex"/>
    <property type="evidence" value="ECO:0007669"/>
    <property type="project" value="TreeGrafter"/>
</dbReference>
<proteinExistence type="inferred from homology"/>
<evidence type="ECO:0000256" key="10">
    <source>
        <dbReference type="ARBA" id="ARBA00023235"/>
    </source>
</evidence>
<keyword evidence="10" id="KW-0413">Isomerase</keyword>
<keyword evidence="3" id="KW-0547">Nucleotide-binding</keyword>
<dbReference type="InterPro" id="IPR032438">
    <property type="entry name" value="ERCC3_RAD25_C"/>
</dbReference>
<evidence type="ECO:0000256" key="5">
    <source>
        <dbReference type="ARBA" id="ARBA00022801"/>
    </source>
</evidence>
<dbReference type="Gene3D" id="3.40.50.300">
    <property type="entry name" value="P-loop containing nucleotide triphosphate hydrolases"/>
    <property type="match status" value="2"/>
</dbReference>
<dbReference type="InterPro" id="IPR050615">
    <property type="entry name" value="ATP-dep_DNA_Helicase"/>
</dbReference>
<dbReference type="GO" id="GO:0005675">
    <property type="term" value="C:transcription factor TFIIH holo complex"/>
    <property type="evidence" value="ECO:0007669"/>
    <property type="project" value="TreeGrafter"/>
</dbReference>
<evidence type="ECO:0000256" key="3">
    <source>
        <dbReference type="ARBA" id="ARBA00022741"/>
    </source>
</evidence>
<feature type="compositionally biased region" description="Basic and acidic residues" evidence="15">
    <location>
        <begin position="269"/>
        <end position="279"/>
    </location>
</feature>
<evidence type="ECO:0000256" key="12">
    <source>
        <dbReference type="ARBA" id="ARBA00034617"/>
    </source>
</evidence>
<dbReference type="HOGENOM" id="CLU_008213_0_0_1"/>
<keyword evidence="4" id="KW-0227">DNA damage</keyword>
<dbReference type="InterPro" id="IPR006935">
    <property type="entry name" value="Helicase/UvrB_N"/>
</dbReference>
<evidence type="ECO:0000256" key="9">
    <source>
        <dbReference type="ARBA" id="ARBA00023204"/>
    </source>
</evidence>
<feature type="domain" description="Helicase C-terminal" evidence="17">
    <location>
        <begin position="589"/>
        <end position="743"/>
    </location>
</feature>
<dbReference type="FunCoup" id="S8FIV9">
    <property type="interactions" value="629"/>
</dbReference>
<dbReference type="AlphaFoldDB" id="S8FIV9"/>
<comment type="catalytic activity">
    <reaction evidence="12">
        <text>Couples ATP hydrolysis with the unwinding of duplex DNA by translocating in the 3'-5' direction.</text>
        <dbReference type="EC" id="5.6.2.4"/>
    </reaction>
</comment>
<dbReference type="SMART" id="SM00490">
    <property type="entry name" value="HELICc"/>
    <property type="match status" value="1"/>
</dbReference>
<keyword evidence="6" id="KW-0347">Helicase</keyword>
<keyword evidence="9" id="KW-0234">DNA repair</keyword>
<evidence type="ECO:0000256" key="4">
    <source>
        <dbReference type="ARBA" id="ARBA00022763"/>
    </source>
</evidence>
<keyword evidence="8" id="KW-0238">DNA-binding</keyword>
<dbReference type="InterPro" id="IPR001161">
    <property type="entry name" value="XPB/Ssl2"/>
</dbReference>
<dbReference type="PANTHER" id="PTHR11274">
    <property type="entry name" value="RAD25/XP-B DNA REPAIR HELICASE"/>
    <property type="match status" value="1"/>
</dbReference>
<dbReference type="GO" id="GO:0016787">
    <property type="term" value="F:hydrolase activity"/>
    <property type="evidence" value="ECO:0007669"/>
    <property type="project" value="UniProtKB-KW"/>
</dbReference>
<dbReference type="STRING" id="743788.S8FIV9"/>
<evidence type="ECO:0000256" key="1">
    <source>
        <dbReference type="ARBA" id="ARBA00004123"/>
    </source>
</evidence>
<dbReference type="InterPro" id="IPR001650">
    <property type="entry name" value="Helicase_C-like"/>
</dbReference>
<evidence type="ECO:0000256" key="15">
    <source>
        <dbReference type="SAM" id="MobiDB-lite"/>
    </source>
</evidence>
<keyword evidence="11" id="KW-0539">Nucleus</keyword>
<keyword evidence="7" id="KW-0067">ATP-binding</keyword>
<accession>S8FIV9</accession>
<dbReference type="Proteomes" id="UP000015241">
    <property type="component" value="Unassembled WGS sequence"/>
</dbReference>
<feature type="region of interest" description="Disordered" evidence="15">
    <location>
        <begin position="1"/>
        <end position="49"/>
    </location>
</feature>
<dbReference type="GO" id="GO:0006289">
    <property type="term" value="P:nucleotide-excision repair"/>
    <property type="evidence" value="ECO:0007669"/>
    <property type="project" value="InterPro"/>
</dbReference>
<evidence type="ECO:0000259" key="17">
    <source>
        <dbReference type="PROSITE" id="PS51194"/>
    </source>
</evidence>
<dbReference type="NCBIfam" id="TIGR00603">
    <property type="entry name" value="rad25"/>
    <property type="match status" value="1"/>
</dbReference>
<evidence type="ECO:0000259" key="16">
    <source>
        <dbReference type="PROSITE" id="PS51192"/>
    </source>
</evidence>
<dbReference type="GO" id="GO:0003677">
    <property type="term" value="F:DNA binding"/>
    <property type="evidence" value="ECO:0007669"/>
    <property type="project" value="UniProtKB-KW"/>
</dbReference>
<feature type="domain" description="Helicase ATP-binding" evidence="16">
    <location>
        <begin position="373"/>
        <end position="535"/>
    </location>
</feature>
<dbReference type="Pfam" id="PF13625">
    <property type="entry name" value="Helicase_C_3"/>
    <property type="match status" value="1"/>
</dbReference>
<dbReference type="PROSITE" id="PS51192">
    <property type="entry name" value="HELICASE_ATP_BIND_1"/>
    <property type="match status" value="1"/>
</dbReference>
<keyword evidence="5" id="KW-0378">Hydrolase</keyword>